<dbReference type="EMBL" id="RRYP01021977">
    <property type="protein sequence ID" value="TNV72529.1"/>
    <property type="molecule type" value="Genomic_DNA"/>
</dbReference>
<comment type="caution">
    <text evidence="2">The sequence shown here is derived from an EMBL/GenBank/DDBJ whole genome shotgun (WGS) entry which is preliminary data.</text>
</comment>
<gene>
    <name evidence="2" type="ORF">FGO68_gene13869</name>
</gene>
<dbReference type="Proteomes" id="UP000785679">
    <property type="component" value="Unassembled WGS sequence"/>
</dbReference>
<sequence>MLMMASGSRVSFGSPVNNNQTAATRHLSTRLDSIHHEFDIQKNQKLQSSRRVTDMRGFNQSGQTVIQAEASARLHESGSPKIVKESAIKECTSDKAPESDRQEQRRVTSSAMPRASRFAQLNSIVGKFI</sequence>
<reference evidence="2" key="1">
    <citation type="submission" date="2019-06" db="EMBL/GenBank/DDBJ databases">
        <authorList>
            <person name="Zheng W."/>
        </authorList>
    </citation>
    <scope>NUCLEOTIDE SEQUENCE</scope>
    <source>
        <strain evidence="2">QDHG01</strain>
    </source>
</reference>
<organism evidence="2 3">
    <name type="scientific">Halteria grandinella</name>
    <dbReference type="NCBI Taxonomy" id="5974"/>
    <lineage>
        <taxon>Eukaryota</taxon>
        <taxon>Sar</taxon>
        <taxon>Alveolata</taxon>
        <taxon>Ciliophora</taxon>
        <taxon>Intramacronucleata</taxon>
        <taxon>Spirotrichea</taxon>
        <taxon>Stichotrichia</taxon>
        <taxon>Sporadotrichida</taxon>
        <taxon>Halteriidae</taxon>
        <taxon>Halteria</taxon>
    </lineage>
</organism>
<feature type="region of interest" description="Disordered" evidence="1">
    <location>
        <begin position="72"/>
        <end position="114"/>
    </location>
</feature>
<proteinExistence type="predicted"/>
<name>A0A8J8SVS8_HALGN</name>
<protein>
    <submittedName>
        <fullName evidence="2">Uncharacterized protein</fullName>
    </submittedName>
</protein>
<evidence type="ECO:0000256" key="1">
    <source>
        <dbReference type="SAM" id="MobiDB-lite"/>
    </source>
</evidence>
<keyword evidence="3" id="KW-1185">Reference proteome</keyword>
<dbReference type="AlphaFoldDB" id="A0A8J8SVS8"/>
<evidence type="ECO:0000313" key="3">
    <source>
        <dbReference type="Proteomes" id="UP000785679"/>
    </source>
</evidence>
<accession>A0A8J8SVS8</accession>
<feature type="compositionally biased region" description="Basic and acidic residues" evidence="1">
    <location>
        <begin position="72"/>
        <end position="106"/>
    </location>
</feature>
<evidence type="ECO:0000313" key="2">
    <source>
        <dbReference type="EMBL" id="TNV72529.1"/>
    </source>
</evidence>